<dbReference type="GO" id="GO:0009448">
    <property type="term" value="P:gamma-aminobutyric acid metabolic process"/>
    <property type="evidence" value="ECO:0007669"/>
    <property type="project" value="InterPro"/>
</dbReference>
<dbReference type="InterPro" id="IPR005814">
    <property type="entry name" value="Aminotrans_3"/>
</dbReference>
<comment type="cofactor">
    <cofactor evidence="2">
        <name>pyridoxal 5'-phosphate</name>
        <dbReference type="ChEBI" id="CHEBI:597326"/>
    </cofactor>
</comment>
<dbReference type="NCBIfam" id="TIGR00700">
    <property type="entry name" value="GABAtrnsam"/>
    <property type="match status" value="1"/>
</dbReference>
<evidence type="ECO:0000256" key="13">
    <source>
        <dbReference type="ARBA" id="ARBA00031787"/>
    </source>
</evidence>
<gene>
    <name evidence="17" type="primary">gabT</name>
    <name evidence="17" type="ORF">KSF_008520</name>
</gene>
<evidence type="ECO:0000256" key="5">
    <source>
        <dbReference type="ARBA" id="ARBA00012876"/>
    </source>
</evidence>
<comment type="pathway">
    <text evidence="3">Amino-acid degradation; 4-aminobutanoate degradation.</text>
</comment>
<evidence type="ECO:0000256" key="12">
    <source>
        <dbReference type="ARBA" id="ARBA00030857"/>
    </source>
</evidence>
<accession>A0A8J3MXC1</accession>
<comment type="caution">
    <text evidence="17">The sequence shown here is derived from an EMBL/GenBank/DDBJ whole genome shotgun (WGS) entry which is preliminary data.</text>
</comment>
<dbReference type="Proteomes" id="UP000597444">
    <property type="component" value="Unassembled WGS sequence"/>
</dbReference>
<dbReference type="FunFam" id="3.40.640.10:FF:000013">
    <property type="entry name" value="4-aminobutyrate aminotransferase"/>
    <property type="match status" value="1"/>
</dbReference>
<proteinExistence type="inferred from homology"/>
<dbReference type="GO" id="GO:0034386">
    <property type="term" value="F:4-aminobutyrate:2-oxoglutarate transaminase activity"/>
    <property type="evidence" value="ECO:0007669"/>
    <property type="project" value="UniProtKB-EC"/>
</dbReference>
<evidence type="ECO:0000256" key="3">
    <source>
        <dbReference type="ARBA" id="ARBA00005176"/>
    </source>
</evidence>
<evidence type="ECO:0000256" key="8">
    <source>
        <dbReference type="ARBA" id="ARBA00022679"/>
    </source>
</evidence>
<dbReference type="Gene3D" id="3.90.1150.10">
    <property type="entry name" value="Aspartate Aminotransferase, domain 1"/>
    <property type="match status" value="1"/>
</dbReference>
<evidence type="ECO:0000256" key="11">
    <source>
        <dbReference type="ARBA" id="ARBA00030204"/>
    </source>
</evidence>
<evidence type="ECO:0000256" key="9">
    <source>
        <dbReference type="ARBA" id="ARBA00022898"/>
    </source>
</evidence>
<dbReference type="Gene3D" id="3.40.640.10">
    <property type="entry name" value="Type I PLP-dependent aspartate aminotransferase-like (Major domain)"/>
    <property type="match status" value="1"/>
</dbReference>
<dbReference type="EMBL" id="BNJK01000001">
    <property type="protein sequence ID" value="GHO90804.1"/>
    <property type="molecule type" value="Genomic_DNA"/>
</dbReference>
<dbReference type="SUPFAM" id="SSF53383">
    <property type="entry name" value="PLP-dependent transferases"/>
    <property type="match status" value="1"/>
</dbReference>
<dbReference type="PROSITE" id="PS00600">
    <property type="entry name" value="AA_TRANSFER_CLASS_3"/>
    <property type="match status" value="1"/>
</dbReference>
<dbReference type="GO" id="GO:0042802">
    <property type="term" value="F:identical protein binding"/>
    <property type="evidence" value="ECO:0007669"/>
    <property type="project" value="TreeGrafter"/>
</dbReference>
<dbReference type="InterPro" id="IPR015424">
    <property type="entry name" value="PyrdxlP-dep_Trfase"/>
</dbReference>
<comment type="catalytic activity">
    <reaction evidence="1">
        <text>(S)-3-amino-2-methylpropanoate + 2-oxoglutarate = 2-methyl-3-oxopropanoate + L-glutamate</text>
        <dbReference type="Rhea" id="RHEA:13993"/>
        <dbReference type="ChEBI" id="CHEBI:16810"/>
        <dbReference type="ChEBI" id="CHEBI:29985"/>
        <dbReference type="ChEBI" id="CHEBI:57700"/>
        <dbReference type="ChEBI" id="CHEBI:58655"/>
        <dbReference type="EC" id="2.6.1.22"/>
    </reaction>
</comment>
<name>A0A8J3MXC1_9CHLR</name>
<dbReference type="AlphaFoldDB" id="A0A8J3MXC1"/>
<dbReference type="Pfam" id="PF00202">
    <property type="entry name" value="Aminotran_3"/>
    <property type="match status" value="1"/>
</dbReference>
<keyword evidence="18" id="KW-1185">Reference proteome</keyword>
<organism evidence="17 18">
    <name type="scientific">Reticulibacter mediterranei</name>
    <dbReference type="NCBI Taxonomy" id="2778369"/>
    <lineage>
        <taxon>Bacteria</taxon>
        <taxon>Bacillati</taxon>
        <taxon>Chloroflexota</taxon>
        <taxon>Ktedonobacteria</taxon>
        <taxon>Ktedonobacterales</taxon>
        <taxon>Reticulibacteraceae</taxon>
        <taxon>Reticulibacter</taxon>
    </lineage>
</organism>
<comment type="catalytic activity">
    <reaction evidence="14">
        <text>4-aminobutanoate + 2-oxoglutarate = succinate semialdehyde + L-glutamate</text>
        <dbReference type="Rhea" id="RHEA:23352"/>
        <dbReference type="ChEBI" id="CHEBI:16810"/>
        <dbReference type="ChEBI" id="CHEBI:29985"/>
        <dbReference type="ChEBI" id="CHEBI:57706"/>
        <dbReference type="ChEBI" id="CHEBI:59888"/>
        <dbReference type="EC" id="2.6.1.19"/>
    </reaction>
</comment>
<dbReference type="PANTHER" id="PTHR11986">
    <property type="entry name" value="AMINOTRANSFERASE CLASS III"/>
    <property type="match status" value="1"/>
</dbReference>
<evidence type="ECO:0000256" key="6">
    <source>
        <dbReference type="ARBA" id="ARBA00012912"/>
    </source>
</evidence>
<evidence type="ECO:0000256" key="4">
    <source>
        <dbReference type="ARBA" id="ARBA00008954"/>
    </source>
</evidence>
<dbReference type="InterPro" id="IPR004632">
    <property type="entry name" value="4NH2But_aminotransferase_bac"/>
</dbReference>
<evidence type="ECO:0000313" key="17">
    <source>
        <dbReference type="EMBL" id="GHO90804.1"/>
    </source>
</evidence>
<dbReference type="PIRSF" id="PIRSF000521">
    <property type="entry name" value="Transaminase_4ab_Lys_Orn"/>
    <property type="match status" value="1"/>
</dbReference>
<dbReference type="GO" id="GO:0030170">
    <property type="term" value="F:pyridoxal phosphate binding"/>
    <property type="evidence" value="ECO:0007669"/>
    <property type="project" value="InterPro"/>
</dbReference>
<keyword evidence="8" id="KW-0808">Transferase</keyword>
<keyword evidence="9 16" id="KW-0663">Pyridoxal phosphate</keyword>
<comment type="similarity">
    <text evidence="4 16">Belongs to the class-III pyridoxal-phosphate-dependent aminotransferase family.</text>
</comment>
<evidence type="ECO:0000256" key="10">
    <source>
        <dbReference type="ARBA" id="ARBA00029760"/>
    </source>
</evidence>
<evidence type="ECO:0000256" key="2">
    <source>
        <dbReference type="ARBA" id="ARBA00001933"/>
    </source>
</evidence>
<evidence type="ECO:0000313" key="18">
    <source>
        <dbReference type="Proteomes" id="UP000597444"/>
    </source>
</evidence>
<dbReference type="CDD" id="cd00610">
    <property type="entry name" value="OAT_like"/>
    <property type="match status" value="1"/>
</dbReference>
<dbReference type="InterPro" id="IPR049704">
    <property type="entry name" value="Aminotrans_3_PPA_site"/>
</dbReference>
<dbReference type="InterPro" id="IPR015422">
    <property type="entry name" value="PyrdxlP-dep_Trfase_small"/>
</dbReference>
<evidence type="ECO:0000256" key="15">
    <source>
        <dbReference type="ARBA" id="ARBA00050054"/>
    </source>
</evidence>
<dbReference type="GO" id="GO:0047298">
    <property type="term" value="F:(S)-3-amino-2-methylpropionate transaminase activity"/>
    <property type="evidence" value="ECO:0007669"/>
    <property type="project" value="UniProtKB-EC"/>
</dbReference>
<keyword evidence="7" id="KW-0032">Aminotransferase</keyword>
<evidence type="ECO:0000256" key="14">
    <source>
        <dbReference type="ARBA" id="ARBA00048021"/>
    </source>
</evidence>
<dbReference type="EC" id="2.6.1.22" evidence="5"/>
<evidence type="ECO:0000256" key="16">
    <source>
        <dbReference type="RuleBase" id="RU003560"/>
    </source>
</evidence>
<evidence type="ECO:0000256" key="1">
    <source>
        <dbReference type="ARBA" id="ARBA00001750"/>
    </source>
</evidence>
<reference evidence="17" key="1">
    <citation type="submission" date="2020-10" db="EMBL/GenBank/DDBJ databases">
        <title>Taxonomic study of unclassified bacteria belonging to the class Ktedonobacteria.</title>
        <authorList>
            <person name="Yabe S."/>
            <person name="Wang C.M."/>
            <person name="Zheng Y."/>
            <person name="Sakai Y."/>
            <person name="Cavaletti L."/>
            <person name="Monciardini P."/>
            <person name="Donadio S."/>
        </authorList>
    </citation>
    <scope>NUCLEOTIDE SEQUENCE</scope>
    <source>
        <strain evidence="17">ID150040</strain>
    </source>
</reference>
<dbReference type="InterPro" id="IPR015421">
    <property type="entry name" value="PyrdxlP-dep_Trfase_major"/>
</dbReference>
<dbReference type="PANTHER" id="PTHR11986:SF58">
    <property type="entry name" value="LEUCINE_METHIONINE RACEMASE"/>
    <property type="match status" value="1"/>
</dbReference>
<sequence length="452" mass="49298">MSNDVPQLNIPGEKSRALLARRQEFVPRGLSATMNVFAAKADGAIIEDVDGNRFIDFAGGIGTMNVGHTRPEVTRAIIEQAEQLTHTCFSVMMYESYVALAERLVKITPGDFPKKAIFFNSGAEAVENAVKIARYATGRPAIIVFDNAYHGRTLMTMTMTAKVRPYKYRFGPYAPEVYRAPFPYSYRMNMTPEEASRFCLQEIERMFIGEVAPDQVAAIIIEPVQGEGGFMIAPPGFLRDLKALCEKHGILFIADEIQTGFCRSGKMFAVQHDEVTPDLLIVAKSMGAGMPISGVIGRADIMDAPLPGMLGGTYSGNPVACAAALAVLDIYEREDLAARSREIGQIILDRFSKLQEQYPFIGEVRGLGGMVAMELVKDRTTKEPDPQTANTILAAAHQRGLILIKAGMYDNIIRVLVPLNVTDEQLQQALHIIDTAAQLAADAISAATSSVS</sequence>
<protein>
    <recommendedName>
        <fullName evidence="12">(S)-3-amino-2-methylpropionate transaminase</fullName>
        <ecNumber evidence="6">2.6.1.19</ecNumber>
        <ecNumber evidence="5">2.6.1.22</ecNumber>
    </recommendedName>
    <alternativeName>
        <fullName evidence="13">GABA aminotransferase</fullName>
    </alternativeName>
    <alternativeName>
        <fullName evidence="11">Gamma-amino-N-butyrate transaminase</fullName>
    </alternativeName>
    <alternativeName>
        <fullName evidence="15">Glutamate:succinic semialdehyde transaminase</fullName>
    </alternativeName>
    <alternativeName>
        <fullName evidence="10">L-AIBAT</fullName>
    </alternativeName>
</protein>
<dbReference type="RefSeq" id="WP_236064816.1">
    <property type="nucleotide sequence ID" value="NZ_BNJK01000001.1"/>
</dbReference>
<dbReference type="InterPro" id="IPR050103">
    <property type="entry name" value="Class-III_PLP-dep_AT"/>
</dbReference>
<evidence type="ECO:0000256" key="7">
    <source>
        <dbReference type="ARBA" id="ARBA00022576"/>
    </source>
</evidence>
<dbReference type="EC" id="2.6.1.19" evidence="6"/>